<dbReference type="OrthoDB" id="10528526at2759"/>
<feature type="region of interest" description="Disordered" evidence="1">
    <location>
        <begin position="165"/>
        <end position="196"/>
    </location>
</feature>
<proteinExistence type="predicted"/>
<sequence length="233" mass="25806">MAANTEAVKRAIASLFTSKPMTPIQAMADVDATSKPSANRLFESGSPVVKLPTNATYNTAPLPQPHKRRSILPTGEAPQTREELQFFKHPCGYFVTIQRTKLHNKLCRNDGKAEHSVLKKGPAHLLKVPTPAQKVVAKTEVEAEQTVEQYGDVRRQVERQLAEEMIGGDEDTTDGSLDFLDDYESDGTASDEEEDGEVVAFSKYVVLRRRDDEDTVLGEDGDFSMYPDSSDED</sequence>
<organism evidence="2 3">
    <name type="scientific">Passalora fulva</name>
    <name type="common">Tomato leaf mold</name>
    <name type="synonym">Cladosporium fulvum</name>
    <dbReference type="NCBI Taxonomy" id="5499"/>
    <lineage>
        <taxon>Eukaryota</taxon>
        <taxon>Fungi</taxon>
        <taxon>Dikarya</taxon>
        <taxon>Ascomycota</taxon>
        <taxon>Pezizomycotina</taxon>
        <taxon>Dothideomycetes</taxon>
        <taxon>Dothideomycetidae</taxon>
        <taxon>Mycosphaerellales</taxon>
        <taxon>Mycosphaerellaceae</taxon>
        <taxon>Fulvia</taxon>
    </lineage>
</organism>
<dbReference type="OMA" id="CRNDGKA"/>
<dbReference type="RefSeq" id="XP_047767122.1">
    <property type="nucleotide sequence ID" value="XM_047911477.1"/>
</dbReference>
<name>A0A9Q8PHY4_PASFU</name>
<dbReference type="KEGG" id="ffu:CLAFUR5_12329"/>
<accession>A0A9Q8PHY4</accession>
<dbReference type="Proteomes" id="UP000756132">
    <property type="component" value="Chromosome 10"/>
</dbReference>
<evidence type="ECO:0000256" key="1">
    <source>
        <dbReference type="SAM" id="MobiDB-lite"/>
    </source>
</evidence>
<evidence type="ECO:0000313" key="2">
    <source>
        <dbReference type="EMBL" id="UJO22756.1"/>
    </source>
</evidence>
<protein>
    <submittedName>
        <fullName evidence="2">Uncharacterized protein</fullName>
    </submittedName>
</protein>
<feature type="region of interest" description="Disordered" evidence="1">
    <location>
        <begin position="214"/>
        <end position="233"/>
    </location>
</feature>
<feature type="compositionally biased region" description="Acidic residues" evidence="1">
    <location>
        <begin position="166"/>
        <end position="196"/>
    </location>
</feature>
<dbReference type="AlphaFoldDB" id="A0A9Q8PHY4"/>
<keyword evidence="3" id="KW-1185">Reference proteome</keyword>
<dbReference type="GeneID" id="71992207"/>
<gene>
    <name evidence="2" type="ORF">CLAFUR5_12329</name>
</gene>
<evidence type="ECO:0000313" key="3">
    <source>
        <dbReference type="Proteomes" id="UP000756132"/>
    </source>
</evidence>
<reference evidence="2" key="1">
    <citation type="submission" date="2021-12" db="EMBL/GenBank/DDBJ databases">
        <authorList>
            <person name="Zaccaron A."/>
            <person name="Stergiopoulos I."/>
        </authorList>
    </citation>
    <scope>NUCLEOTIDE SEQUENCE</scope>
    <source>
        <strain evidence="2">Race5_Kim</strain>
    </source>
</reference>
<dbReference type="EMBL" id="CP090172">
    <property type="protein sequence ID" value="UJO22756.1"/>
    <property type="molecule type" value="Genomic_DNA"/>
</dbReference>
<reference evidence="2" key="2">
    <citation type="journal article" date="2022" name="Microb. Genom.">
        <title>A chromosome-scale genome assembly of the tomato pathogen Cladosporium fulvum reveals a compartmentalized genome architecture and the presence of a dispensable chromosome.</title>
        <authorList>
            <person name="Zaccaron A.Z."/>
            <person name="Chen L.H."/>
            <person name="Samaras A."/>
            <person name="Stergiopoulos I."/>
        </authorList>
    </citation>
    <scope>NUCLEOTIDE SEQUENCE</scope>
    <source>
        <strain evidence="2">Race5_Kim</strain>
    </source>
</reference>